<evidence type="ECO:0000259" key="1">
    <source>
        <dbReference type="Pfam" id="PF07589"/>
    </source>
</evidence>
<dbReference type="NCBIfam" id="TIGR02595">
    <property type="entry name" value="PEP_CTERM"/>
    <property type="match status" value="1"/>
</dbReference>
<keyword evidence="3" id="KW-1185">Reference proteome</keyword>
<evidence type="ECO:0000313" key="2">
    <source>
        <dbReference type="EMBL" id="QDV74648.1"/>
    </source>
</evidence>
<proteinExistence type="predicted"/>
<reference evidence="2 3" key="1">
    <citation type="submission" date="2019-02" db="EMBL/GenBank/DDBJ databases">
        <title>Deep-cultivation of Planctomycetes and their phenomic and genomic characterization uncovers novel biology.</title>
        <authorList>
            <person name="Wiegand S."/>
            <person name="Jogler M."/>
            <person name="Boedeker C."/>
            <person name="Pinto D."/>
            <person name="Vollmers J."/>
            <person name="Rivas-Marin E."/>
            <person name="Kohn T."/>
            <person name="Peeters S.H."/>
            <person name="Heuer A."/>
            <person name="Rast P."/>
            <person name="Oberbeckmann S."/>
            <person name="Bunk B."/>
            <person name="Jeske O."/>
            <person name="Meyerdierks A."/>
            <person name="Storesund J.E."/>
            <person name="Kallscheuer N."/>
            <person name="Luecker S."/>
            <person name="Lage O.M."/>
            <person name="Pohl T."/>
            <person name="Merkel B.J."/>
            <person name="Hornburger P."/>
            <person name="Mueller R.-W."/>
            <person name="Bruemmer F."/>
            <person name="Labrenz M."/>
            <person name="Spormann A.M."/>
            <person name="Op den Camp H."/>
            <person name="Overmann J."/>
            <person name="Amann R."/>
            <person name="Jetten M.S.M."/>
            <person name="Mascher T."/>
            <person name="Medema M.H."/>
            <person name="Devos D.P."/>
            <person name="Kaster A.-K."/>
            <person name="Ovreas L."/>
            <person name="Rohde M."/>
            <person name="Galperin M.Y."/>
            <person name="Jogler C."/>
        </authorList>
    </citation>
    <scope>NUCLEOTIDE SEQUENCE [LARGE SCALE GENOMIC DNA]</scope>
    <source>
        <strain evidence="2 3">Spa11</strain>
    </source>
</reference>
<dbReference type="EMBL" id="CP036349">
    <property type="protein sequence ID" value="QDV74648.1"/>
    <property type="molecule type" value="Genomic_DNA"/>
</dbReference>
<protein>
    <recommendedName>
        <fullName evidence="1">Ice-binding protein C-terminal domain-containing protein</fullName>
    </recommendedName>
</protein>
<accession>A0A518KA31</accession>
<dbReference type="Proteomes" id="UP000316426">
    <property type="component" value="Chromosome"/>
</dbReference>
<dbReference type="GO" id="GO:0005507">
    <property type="term" value="F:copper ion binding"/>
    <property type="evidence" value="ECO:0007669"/>
    <property type="project" value="InterPro"/>
</dbReference>
<dbReference type="GO" id="GO:0016641">
    <property type="term" value="F:oxidoreductase activity, acting on the CH-NH2 group of donors, oxygen as acceptor"/>
    <property type="evidence" value="ECO:0007669"/>
    <property type="project" value="InterPro"/>
</dbReference>
<dbReference type="Pfam" id="PF07589">
    <property type="entry name" value="PEP-CTERM"/>
    <property type="match status" value="1"/>
</dbReference>
<organism evidence="2 3">
    <name type="scientific">Botrimarina mediterranea</name>
    <dbReference type="NCBI Taxonomy" id="2528022"/>
    <lineage>
        <taxon>Bacteria</taxon>
        <taxon>Pseudomonadati</taxon>
        <taxon>Planctomycetota</taxon>
        <taxon>Planctomycetia</taxon>
        <taxon>Pirellulales</taxon>
        <taxon>Lacipirellulaceae</taxon>
        <taxon>Botrimarina</taxon>
    </lineage>
</organism>
<dbReference type="AlphaFoldDB" id="A0A518KA31"/>
<dbReference type="KEGG" id="bmei:Spa11_28540"/>
<evidence type="ECO:0000313" key="3">
    <source>
        <dbReference type="Proteomes" id="UP000316426"/>
    </source>
</evidence>
<sequence>MLRTVRIKFLVVLASCILTGAVMRAGELDLLYPDMFPFLSEDSNLPSLRYWILSGNSIGYSTLFANQGDGLFEIRRGDAISADRYELLQRVYVGSDFGANYVDIPIGSAPIPGTPGAPVPNDINAIWFEDFTHFSLRAAPVVDGVLTLGEEVAGVTKTSWRLSANQGPLPGFDSPPNYTSPDQRVQQRISAGWADLYGAGSRGQVMDITGVPVGPLYWLQQTVDPANRIHESDETNNVAQVLIDLRKPGEVVMYDGRFVQPGDAAPPTPGDLTADGVVDLDDWLAFKASSGASLDGLSERDLLALGDLNLDGRHSLSDARLFREYYDAANGTGAFASLTSSVPEPTSLLLIGVALTAIGVTNRRQLGKAVAFAVALTAFGAISSGRVASARVLLFEEGFEGLALGPNLNESLSNPHAWTQSPPAGWSVDDSGVPTINLPSVGVKEWEGWSFADKVWWSNAAQNQGRSEFTLGQGTVAVADPDEWDDRGAPASGSPFRGYYNAWMQTPEIDLGSAAPGSAKLTFASSWRDECCDDGPQTNSQTAVVRASYDGGVTFGDALRWNSTLGSEFFKDDATNEQVLVNLDNPANAPSVILQFGLLNAGNDWWWAVDNIEVYAPTTLVIDNATGVGTLIGADGITGYEITSSSGSLDPDSWRSENLDARNFGSPTLATADYNNDGHVDAADYTLWRDGKATGGYSDWASQYGASVGLSQSWETVIAEDSLLYEFFLGGESTFESESIGKVYDHSGGVPDLRFTYALANGQEIQGGVVYVGALSVPEPSAMTLLLAPAVLSSVRRKPTR</sequence>
<gene>
    <name evidence="2" type="ORF">Spa11_28540</name>
</gene>
<feature type="domain" description="Ice-binding protein C-terminal" evidence="1">
    <location>
        <begin position="341"/>
        <end position="364"/>
    </location>
</feature>
<dbReference type="Pfam" id="PF01186">
    <property type="entry name" value="Lysyl_oxidase"/>
    <property type="match status" value="1"/>
</dbReference>
<dbReference type="InterPro" id="IPR013424">
    <property type="entry name" value="Ice-binding_C"/>
</dbReference>
<dbReference type="InterPro" id="IPR001695">
    <property type="entry name" value="Lysyl_oxidase"/>
</dbReference>
<name>A0A518KA31_9BACT</name>